<accession>A0A016US05</accession>
<organism evidence="2 3">
    <name type="scientific">Ancylostoma ceylanicum</name>
    <dbReference type="NCBI Taxonomy" id="53326"/>
    <lineage>
        <taxon>Eukaryota</taxon>
        <taxon>Metazoa</taxon>
        <taxon>Ecdysozoa</taxon>
        <taxon>Nematoda</taxon>
        <taxon>Chromadorea</taxon>
        <taxon>Rhabditida</taxon>
        <taxon>Rhabditina</taxon>
        <taxon>Rhabditomorpha</taxon>
        <taxon>Strongyloidea</taxon>
        <taxon>Ancylostomatidae</taxon>
        <taxon>Ancylostomatinae</taxon>
        <taxon>Ancylostoma</taxon>
    </lineage>
</organism>
<keyword evidence="1" id="KW-0472">Membrane</keyword>
<comment type="caution">
    <text evidence="2">The sequence shown here is derived from an EMBL/GenBank/DDBJ whole genome shotgun (WGS) entry which is preliminary data.</text>
</comment>
<dbReference type="AlphaFoldDB" id="A0A016US05"/>
<sequence>MDFLFQTILCFGLLAVPVGINFVSFLMKKSSQDVTNYCVYCVSTVGTAGNAGFLLATPRYRKRIRKLFFSICIQFRNTLMQMKTLCSGTVEKDHPVFIASSRGFLSTA</sequence>
<dbReference type="Pfam" id="PF10318">
    <property type="entry name" value="7TM_GPCR_Srh"/>
    <property type="match status" value="1"/>
</dbReference>
<feature type="transmembrane region" description="Helical" evidence="1">
    <location>
        <begin position="7"/>
        <end position="28"/>
    </location>
</feature>
<keyword evidence="3" id="KW-1185">Reference proteome</keyword>
<keyword evidence="1" id="KW-0812">Transmembrane</keyword>
<keyword evidence="1" id="KW-1133">Transmembrane helix</keyword>
<gene>
    <name evidence="2" type="primary">Acey_s0030.g2231</name>
    <name evidence="2" type="ORF">Y032_0030g2231</name>
</gene>
<evidence type="ECO:0000313" key="3">
    <source>
        <dbReference type="Proteomes" id="UP000024635"/>
    </source>
</evidence>
<evidence type="ECO:0000313" key="2">
    <source>
        <dbReference type="EMBL" id="EYC17711.1"/>
    </source>
</evidence>
<dbReference type="Proteomes" id="UP000024635">
    <property type="component" value="Unassembled WGS sequence"/>
</dbReference>
<reference evidence="3" key="1">
    <citation type="journal article" date="2015" name="Nat. Genet.">
        <title>The genome and transcriptome of the zoonotic hookworm Ancylostoma ceylanicum identify infection-specific gene families.</title>
        <authorList>
            <person name="Schwarz E.M."/>
            <person name="Hu Y."/>
            <person name="Antoshechkin I."/>
            <person name="Miller M.M."/>
            <person name="Sternberg P.W."/>
            <person name="Aroian R.V."/>
        </authorList>
    </citation>
    <scope>NUCLEOTIDE SEQUENCE</scope>
    <source>
        <strain evidence="3">HY135</strain>
    </source>
</reference>
<dbReference type="InterPro" id="IPR019422">
    <property type="entry name" value="7TM_GPCR_serpentine_rcpt_Srh"/>
</dbReference>
<feature type="transmembrane region" description="Helical" evidence="1">
    <location>
        <begin position="34"/>
        <end position="56"/>
    </location>
</feature>
<evidence type="ECO:0000256" key="1">
    <source>
        <dbReference type="SAM" id="Phobius"/>
    </source>
</evidence>
<dbReference type="EMBL" id="JARK01001366">
    <property type="protein sequence ID" value="EYC17711.1"/>
    <property type="molecule type" value="Genomic_DNA"/>
</dbReference>
<proteinExistence type="predicted"/>
<name>A0A016US05_9BILA</name>
<protein>
    <submittedName>
        <fullName evidence="2">Uncharacterized protein</fullName>
    </submittedName>
</protein>